<gene>
    <name evidence="1" type="ORF">NC998_29150</name>
</gene>
<protein>
    <submittedName>
        <fullName evidence="1">Uncharacterized protein</fullName>
    </submittedName>
</protein>
<name>A0ABV0JH41_9CYAN</name>
<sequence length="51" mass="5701">MPIGLAAQQMGPSTDVHEKIYHHWITEEVHQRAWEAAMANPNRPLAPAELG</sequence>
<dbReference type="Proteomes" id="UP001464891">
    <property type="component" value="Unassembled WGS sequence"/>
</dbReference>
<organism evidence="1 2">
    <name type="scientific">Trichocoleus desertorum GB2-A4</name>
    <dbReference type="NCBI Taxonomy" id="2933944"/>
    <lineage>
        <taxon>Bacteria</taxon>
        <taxon>Bacillati</taxon>
        <taxon>Cyanobacteriota</taxon>
        <taxon>Cyanophyceae</taxon>
        <taxon>Leptolyngbyales</taxon>
        <taxon>Trichocoleusaceae</taxon>
        <taxon>Trichocoleus</taxon>
    </lineage>
</organism>
<dbReference type="EMBL" id="JAMPKM010000072">
    <property type="protein sequence ID" value="MEP0821114.1"/>
    <property type="molecule type" value="Genomic_DNA"/>
</dbReference>
<reference evidence="1 2" key="1">
    <citation type="submission" date="2022-04" db="EMBL/GenBank/DDBJ databases">
        <title>Positive selection, recombination, and allopatry shape intraspecific diversity of widespread and dominant cyanobacteria.</title>
        <authorList>
            <person name="Wei J."/>
            <person name="Shu W."/>
            <person name="Hu C."/>
        </authorList>
    </citation>
    <scope>NUCLEOTIDE SEQUENCE [LARGE SCALE GENOMIC DNA]</scope>
    <source>
        <strain evidence="1 2">GB2-A4</strain>
    </source>
</reference>
<comment type="caution">
    <text evidence="1">The sequence shown here is derived from an EMBL/GenBank/DDBJ whole genome shotgun (WGS) entry which is preliminary data.</text>
</comment>
<accession>A0ABV0JH41</accession>
<dbReference type="RefSeq" id="WP_190435267.1">
    <property type="nucleotide sequence ID" value="NZ_JAMPKM010000072.1"/>
</dbReference>
<proteinExistence type="predicted"/>
<evidence type="ECO:0000313" key="2">
    <source>
        <dbReference type="Proteomes" id="UP001464891"/>
    </source>
</evidence>
<evidence type="ECO:0000313" key="1">
    <source>
        <dbReference type="EMBL" id="MEP0821114.1"/>
    </source>
</evidence>
<keyword evidence="2" id="KW-1185">Reference proteome</keyword>